<accession>A0A1W2BG22</accession>
<dbReference type="InterPro" id="IPR001375">
    <property type="entry name" value="Peptidase_S9_cat"/>
</dbReference>
<dbReference type="OrthoDB" id="9812921at2"/>
<dbReference type="Pfam" id="PF00930">
    <property type="entry name" value="DPPIV_N"/>
    <property type="match status" value="1"/>
</dbReference>
<dbReference type="Proteomes" id="UP000192393">
    <property type="component" value="Unassembled WGS sequence"/>
</dbReference>
<gene>
    <name evidence="5" type="ORF">SAMN06296427_106148</name>
</gene>
<dbReference type="SUPFAM" id="SSF82171">
    <property type="entry name" value="DPP6 N-terminal domain-like"/>
    <property type="match status" value="1"/>
</dbReference>
<evidence type="ECO:0000259" key="4">
    <source>
        <dbReference type="Pfam" id="PF00930"/>
    </source>
</evidence>
<protein>
    <submittedName>
        <fullName evidence="5">Dipeptidyl-peptidase-4</fullName>
    </submittedName>
</protein>
<dbReference type="PANTHER" id="PTHR11731:SF193">
    <property type="entry name" value="DIPEPTIDYL PEPTIDASE 9"/>
    <property type="match status" value="1"/>
</dbReference>
<evidence type="ECO:0000313" key="5">
    <source>
        <dbReference type="EMBL" id="SMC71774.1"/>
    </source>
</evidence>
<evidence type="ECO:0000256" key="2">
    <source>
        <dbReference type="SAM" id="SignalP"/>
    </source>
</evidence>
<dbReference type="Pfam" id="PF00326">
    <property type="entry name" value="Peptidase_S9"/>
    <property type="match status" value="1"/>
</dbReference>
<dbReference type="GO" id="GO:0006508">
    <property type="term" value="P:proteolysis"/>
    <property type="evidence" value="ECO:0007669"/>
    <property type="project" value="InterPro"/>
</dbReference>
<keyword evidence="1" id="KW-0325">Glycoprotein</keyword>
<feature type="domain" description="Peptidase S9 prolyl oligopeptidase catalytic" evidence="3">
    <location>
        <begin position="524"/>
        <end position="720"/>
    </location>
</feature>
<dbReference type="InterPro" id="IPR002469">
    <property type="entry name" value="Peptidase_S9B_N"/>
</dbReference>
<dbReference type="Gene3D" id="2.140.10.30">
    <property type="entry name" value="Dipeptidylpeptidase IV, N-terminal domain"/>
    <property type="match status" value="1"/>
</dbReference>
<dbReference type="InterPro" id="IPR050278">
    <property type="entry name" value="Serine_Prot_S9B/DPPIV"/>
</dbReference>
<dbReference type="SUPFAM" id="SSF53474">
    <property type="entry name" value="alpha/beta-Hydrolases"/>
    <property type="match status" value="1"/>
</dbReference>
<feature type="domain" description="Dipeptidylpeptidase IV N-terminal" evidence="4">
    <location>
        <begin position="85"/>
        <end position="431"/>
    </location>
</feature>
<dbReference type="GO" id="GO:0008239">
    <property type="term" value="F:dipeptidyl-peptidase activity"/>
    <property type="evidence" value="ECO:0007669"/>
    <property type="project" value="TreeGrafter"/>
</dbReference>
<organism evidence="5 6">
    <name type="scientific">Moheibacter sediminis</name>
    <dbReference type="NCBI Taxonomy" id="1434700"/>
    <lineage>
        <taxon>Bacteria</taxon>
        <taxon>Pseudomonadati</taxon>
        <taxon>Bacteroidota</taxon>
        <taxon>Flavobacteriia</taxon>
        <taxon>Flavobacteriales</taxon>
        <taxon>Weeksellaceae</taxon>
        <taxon>Moheibacter</taxon>
    </lineage>
</organism>
<dbReference type="EMBL" id="FWXS01000006">
    <property type="protein sequence ID" value="SMC71774.1"/>
    <property type="molecule type" value="Genomic_DNA"/>
</dbReference>
<name>A0A1W2BG22_9FLAO</name>
<dbReference type="AlphaFoldDB" id="A0A1W2BG22"/>
<dbReference type="Gene3D" id="3.40.50.1820">
    <property type="entry name" value="alpha/beta hydrolase"/>
    <property type="match status" value="1"/>
</dbReference>
<dbReference type="RefSeq" id="WP_084017629.1">
    <property type="nucleotide sequence ID" value="NZ_FWXS01000006.1"/>
</dbReference>
<feature type="chain" id="PRO_5013071559" evidence="2">
    <location>
        <begin position="19"/>
        <end position="720"/>
    </location>
</feature>
<keyword evidence="6" id="KW-1185">Reference proteome</keyword>
<feature type="signal peptide" evidence="2">
    <location>
        <begin position="1"/>
        <end position="18"/>
    </location>
</feature>
<dbReference type="STRING" id="1434700.SAMN06296427_106148"/>
<dbReference type="InterPro" id="IPR029058">
    <property type="entry name" value="AB_hydrolase_fold"/>
</dbReference>
<keyword evidence="2" id="KW-0732">Signal</keyword>
<sequence>MKKLILLICAFNALTISAQNITLENIWGGKYYPQSLYGINSMNDGEHYSIQEQNGIYKYAYQSFINKQDSKELIVSGSFDEYKFSSDEKYILVLTESIPIYRHSVKGKWQIYDREKKSFQTIFDGKPIQEPTFSPDAKKVAFAFENNLYYQDLTSNKVTQITKDGKKNEIINGITDWVYEEEFAFVRHFDWNADGSAIAFVRFDESAVKEFHIPIYGQNLYPEEMRFKYPKAGEDNSKVSLHLFGLESNKIENISLSSVENYYIPQIKFTKDKNTLAVLTCNRHQNKVDVNFVDISSKKVSKLFTETDKAWIETDKFTFEFLDNNNFLWASERDGNRHIYQYDKSGKLVKQITKGDWEVTEYYGFDSNDKTVYFQSNSFNGKRISTEKHIYKINLDGSKMEMLSLKNGTNSADFSKNFKYFIHNYSSISEPSVYNLNDGKKPHEYGVILNNSDIKTRLSADNMGTKELFTLKTEKGHELNAWIIKPKDFDSKKKYPVLLYQYSGPGSQEVANSWIDMNDQWHFMLAQKGYLVVCVDGRGTGGKGTEFKKQTYLNLGKMEVEDQIDTAKVLAKYEYVDASRIGIWGWSYGGFMSSNAILRAGDVFKMAIAVAPVTNWRYYDSVYTERFLRTPQENPKGYDENSPMTYATQFNDKEDKFLLVHGTADDNVHLQNAMELSESLIQADKQFEMMIYPDKNHGIYGGKTRIQLYRKMTNFILENL</sequence>
<reference evidence="5 6" key="1">
    <citation type="submission" date="2017-04" db="EMBL/GenBank/DDBJ databases">
        <authorList>
            <person name="Afonso C.L."/>
            <person name="Miller P.J."/>
            <person name="Scott M.A."/>
            <person name="Spackman E."/>
            <person name="Goraichik I."/>
            <person name="Dimitrov K.M."/>
            <person name="Suarez D.L."/>
            <person name="Swayne D.E."/>
        </authorList>
    </citation>
    <scope>NUCLEOTIDE SEQUENCE [LARGE SCALE GENOMIC DNA]</scope>
    <source>
        <strain evidence="5 6">CGMCC 1.12708</strain>
    </source>
</reference>
<proteinExistence type="predicted"/>
<dbReference type="PANTHER" id="PTHR11731">
    <property type="entry name" value="PROTEASE FAMILY S9B,C DIPEPTIDYL-PEPTIDASE IV-RELATED"/>
    <property type="match status" value="1"/>
</dbReference>
<evidence type="ECO:0000313" key="6">
    <source>
        <dbReference type="Proteomes" id="UP000192393"/>
    </source>
</evidence>
<evidence type="ECO:0000259" key="3">
    <source>
        <dbReference type="Pfam" id="PF00326"/>
    </source>
</evidence>
<dbReference type="GO" id="GO:0008236">
    <property type="term" value="F:serine-type peptidase activity"/>
    <property type="evidence" value="ECO:0007669"/>
    <property type="project" value="InterPro"/>
</dbReference>
<dbReference type="FunFam" id="3.40.50.1820:FF:000003">
    <property type="entry name" value="Dipeptidyl peptidase 4"/>
    <property type="match status" value="1"/>
</dbReference>
<evidence type="ECO:0000256" key="1">
    <source>
        <dbReference type="ARBA" id="ARBA00023180"/>
    </source>
</evidence>